<protein>
    <recommendedName>
        <fullName evidence="1">ATP-dependent DNA helicase</fullName>
        <ecNumber evidence="1">5.6.2.3</ecNumber>
    </recommendedName>
</protein>
<dbReference type="EC" id="5.6.2.3" evidence="1"/>
<dbReference type="InterPro" id="IPR027417">
    <property type="entry name" value="P-loop_NTPase"/>
</dbReference>
<dbReference type="InterPro" id="IPR010285">
    <property type="entry name" value="DNA_helicase_pif1-like_DEAD"/>
</dbReference>
<dbReference type="GO" id="GO:0043139">
    <property type="term" value="F:5'-3' DNA helicase activity"/>
    <property type="evidence" value="ECO:0007669"/>
    <property type="project" value="UniProtKB-EC"/>
</dbReference>
<keyword evidence="1" id="KW-0378">Hydrolase</keyword>
<gene>
    <name evidence="3" type="ORF">J437_LFUL019379</name>
</gene>
<comment type="cofactor">
    <cofactor evidence="1">
        <name>Mg(2+)</name>
        <dbReference type="ChEBI" id="CHEBI:18420"/>
    </cofactor>
</comment>
<evidence type="ECO:0000256" key="1">
    <source>
        <dbReference type="RuleBase" id="RU363044"/>
    </source>
</evidence>
<reference evidence="3" key="2">
    <citation type="submission" date="2017-10" db="EMBL/GenBank/DDBJ databases">
        <title>Ladona fulva Genome sequencing and assembly.</title>
        <authorList>
            <person name="Murali S."/>
            <person name="Richards S."/>
            <person name="Bandaranaike D."/>
            <person name="Bellair M."/>
            <person name="Blankenburg K."/>
            <person name="Chao H."/>
            <person name="Dinh H."/>
            <person name="Doddapaneni H."/>
            <person name="Dugan-Rocha S."/>
            <person name="Elkadiri S."/>
            <person name="Gnanaolivu R."/>
            <person name="Hernandez B."/>
            <person name="Skinner E."/>
            <person name="Javaid M."/>
            <person name="Lee S."/>
            <person name="Li M."/>
            <person name="Ming W."/>
            <person name="Munidasa M."/>
            <person name="Muniz J."/>
            <person name="Nguyen L."/>
            <person name="Hughes D."/>
            <person name="Osuji N."/>
            <person name="Pu L.-L."/>
            <person name="Puazo M."/>
            <person name="Qu C."/>
            <person name="Quiroz J."/>
            <person name="Raj R."/>
            <person name="Weissenberger G."/>
            <person name="Xin Y."/>
            <person name="Zou X."/>
            <person name="Han Y."/>
            <person name="Worley K."/>
            <person name="Muzny D."/>
            <person name="Gibbs R."/>
        </authorList>
    </citation>
    <scope>NUCLEOTIDE SEQUENCE</scope>
    <source>
        <strain evidence="3">Sampled in the wild</strain>
    </source>
</reference>
<dbReference type="Proteomes" id="UP000792457">
    <property type="component" value="Unassembled WGS sequence"/>
</dbReference>
<dbReference type="GO" id="GO:0005524">
    <property type="term" value="F:ATP binding"/>
    <property type="evidence" value="ECO:0007669"/>
    <property type="project" value="UniProtKB-KW"/>
</dbReference>
<feature type="non-terminal residue" evidence="3">
    <location>
        <position position="1"/>
    </location>
</feature>
<dbReference type="SUPFAM" id="SSF52540">
    <property type="entry name" value="P-loop containing nucleoside triphosphate hydrolases"/>
    <property type="match status" value="1"/>
</dbReference>
<dbReference type="Pfam" id="PF05970">
    <property type="entry name" value="PIF1"/>
    <property type="match status" value="1"/>
</dbReference>
<dbReference type="GO" id="GO:0016787">
    <property type="term" value="F:hydrolase activity"/>
    <property type="evidence" value="ECO:0007669"/>
    <property type="project" value="UniProtKB-KW"/>
</dbReference>
<keyword evidence="1" id="KW-0234">DNA repair</keyword>
<dbReference type="GO" id="GO:0006310">
    <property type="term" value="P:DNA recombination"/>
    <property type="evidence" value="ECO:0007669"/>
    <property type="project" value="UniProtKB-KW"/>
</dbReference>
<dbReference type="EMBL" id="KZ309900">
    <property type="protein sequence ID" value="KAG8239744.1"/>
    <property type="molecule type" value="Genomic_DNA"/>
</dbReference>
<name>A0A8K0KSN8_LADFU</name>
<evidence type="ECO:0000259" key="2">
    <source>
        <dbReference type="Pfam" id="PF05970"/>
    </source>
</evidence>
<accession>A0A8K0KSN8</accession>
<dbReference type="GO" id="GO:0006281">
    <property type="term" value="P:DNA repair"/>
    <property type="evidence" value="ECO:0007669"/>
    <property type="project" value="UniProtKB-KW"/>
</dbReference>
<dbReference type="GO" id="GO:0000723">
    <property type="term" value="P:telomere maintenance"/>
    <property type="evidence" value="ECO:0007669"/>
    <property type="project" value="InterPro"/>
</dbReference>
<comment type="similarity">
    <text evidence="1">Belongs to the helicase family.</text>
</comment>
<dbReference type="AlphaFoldDB" id="A0A8K0KSN8"/>
<dbReference type="PANTHER" id="PTHR10492">
    <property type="match status" value="1"/>
</dbReference>
<feature type="domain" description="DNA helicase Pif1-like DEAD-box helicase" evidence="2">
    <location>
        <begin position="18"/>
        <end position="158"/>
    </location>
</feature>
<keyword evidence="1" id="KW-0227">DNA damage</keyword>
<dbReference type="OrthoDB" id="272985at2759"/>
<keyword evidence="1" id="KW-0547">Nucleotide-binding</keyword>
<comment type="caution">
    <text evidence="3">The sequence shown here is derived from an EMBL/GenBank/DDBJ whole genome shotgun (WGS) entry which is preliminary data.</text>
</comment>
<reference evidence="3" key="1">
    <citation type="submission" date="2013-04" db="EMBL/GenBank/DDBJ databases">
        <authorList>
            <person name="Qu J."/>
            <person name="Murali S.C."/>
            <person name="Bandaranaike D."/>
            <person name="Bellair M."/>
            <person name="Blankenburg K."/>
            <person name="Chao H."/>
            <person name="Dinh H."/>
            <person name="Doddapaneni H."/>
            <person name="Downs B."/>
            <person name="Dugan-Rocha S."/>
            <person name="Elkadiri S."/>
            <person name="Gnanaolivu R.D."/>
            <person name="Hernandez B."/>
            <person name="Javaid M."/>
            <person name="Jayaseelan J.C."/>
            <person name="Lee S."/>
            <person name="Li M."/>
            <person name="Ming W."/>
            <person name="Munidasa M."/>
            <person name="Muniz J."/>
            <person name="Nguyen L."/>
            <person name="Ongeri F."/>
            <person name="Osuji N."/>
            <person name="Pu L.-L."/>
            <person name="Puazo M."/>
            <person name="Qu C."/>
            <person name="Quiroz J."/>
            <person name="Raj R."/>
            <person name="Weissenberger G."/>
            <person name="Xin Y."/>
            <person name="Zou X."/>
            <person name="Han Y."/>
            <person name="Richards S."/>
            <person name="Worley K."/>
            <person name="Muzny D."/>
            <person name="Gibbs R."/>
        </authorList>
    </citation>
    <scope>NUCLEOTIDE SEQUENCE</scope>
    <source>
        <strain evidence="3">Sampled in the wild</strain>
    </source>
</reference>
<comment type="catalytic activity">
    <reaction evidence="1">
        <text>ATP + H2O = ADP + phosphate + H(+)</text>
        <dbReference type="Rhea" id="RHEA:13065"/>
        <dbReference type="ChEBI" id="CHEBI:15377"/>
        <dbReference type="ChEBI" id="CHEBI:15378"/>
        <dbReference type="ChEBI" id="CHEBI:30616"/>
        <dbReference type="ChEBI" id="CHEBI:43474"/>
        <dbReference type="ChEBI" id="CHEBI:456216"/>
        <dbReference type="EC" id="5.6.2.3"/>
    </reaction>
</comment>
<keyword evidence="1" id="KW-0347">Helicase</keyword>
<proteinExistence type="inferred from homology"/>
<sequence>ELRCGEVKTFVDINKHLLTSERKEAHDTIFDLLSCERGGIFFLDAPGGTGKTFLINLLLSEIRENNEIAIAVKSSGIASTLLDGGRTAHSALQLPINLAQTETPLPINLAQTETPVCNISKGSGKSKILKSCSILVWDECTMMHKKGLEALDRTMKDL</sequence>
<keyword evidence="4" id="KW-1185">Reference proteome</keyword>
<organism evidence="3 4">
    <name type="scientific">Ladona fulva</name>
    <name type="common">Scarce chaser dragonfly</name>
    <name type="synonym">Libellula fulva</name>
    <dbReference type="NCBI Taxonomy" id="123851"/>
    <lineage>
        <taxon>Eukaryota</taxon>
        <taxon>Metazoa</taxon>
        <taxon>Ecdysozoa</taxon>
        <taxon>Arthropoda</taxon>
        <taxon>Hexapoda</taxon>
        <taxon>Insecta</taxon>
        <taxon>Pterygota</taxon>
        <taxon>Palaeoptera</taxon>
        <taxon>Odonata</taxon>
        <taxon>Epiprocta</taxon>
        <taxon>Anisoptera</taxon>
        <taxon>Libelluloidea</taxon>
        <taxon>Libellulidae</taxon>
        <taxon>Ladona</taxon>
    </lineage>
</organism>
<keyword evidence="1" id="KW-0067">ATP-binding</keyword>
<evidence type="ECO:0000313" key="3">
    <source>
        <dbReference type="EMBL" id="KAG8239744.1"/>
    </source>
</evidence>
<keyword evidence="1" id="KW-0233">DNA recombination</keyword>
<dbReference type="PANTHER" id="PTHR10492:SF57">
    <property type="entry name" value="ATP-DEPENDENT DNA HELICASE"/>
    <property type="match status" value="1"/>
</dbReference>
<evidence type="ECO:0000313" key="4">
    <source>
        <dbReference type="Proteomes" id="UP000792457"/>
    </source>
</evidence>
<dbReference type="Gene3D" id="3.40.50.300">
    <property type="entry name" value="P-loop containing nucleotide triphosphate hydrolases"/>
    <property type="match status" value="1"/>
</dbReference>